<dbReference type="NCBIfam" id="TIGR00059">
    <property type="entry name" value="L17"/>
    <property type="match status" value="1"/>
</dbReference>
<comment type="similarity">
    <text evidence="1 4 5">Belongs to the bacterial ribosomal protein bL17 family.</text>
</comment>
<dbReference type="PANTHER" id="PTHR14413:SF16">
    <property type="entry name" value="LARGE RIBOSOMAL SUBUNIT PROTEIN BL17M"/>
    <property type="match status" value="1"/>
</dbReference>
<comment type="subunit">
    <text evidence="4">Part of the 50S ribosomal subunit. Contacts protein L32.</text>
</comment>
<sequence length="116" mass="13224">MRHKNKIKKFGRVKKQRNALRNNLAMSFILSGKITSTEVKLKSLKPFVEKMVTKAKNENLAKRRALIEIAGKKAADKLIDEIAPKFSEREGGYTRIVKLPRREGDGAKMAILEFIK</sequence>
<evidence type="ECO:0000256" key="3">
    <source>
        <dbReference type="ARBA" id="ARBA00023274"/>
    </source>
</evidence>
<dbReference type="PANTHER" id="PTHR14413">
    <property type="entry name" value="RIBOSOMAL PROTEIN L17"/>
    <property type="match status" value="1"/>
</dbReference>
<dbReference type="SUPFAM" id="SSF64263">
    <property type="entry name" value="Prokaryotic ribosomal protein L17"/>
    <property type="match status" value="1"/>
</dbReference>
<proteinExistence type="inferred from homology"/>
<name>A0A2J0Q7B4_9BACT</name>
<dbReference type="GO" id="GO:0003735">
    <property type="term" value="F:structural constituent of ribosome"/>
    <property type="evidence" value="ECO:0007669"/>
    <property type="project" value="InterPro"/>
</dbReference>
<comment type="caution">
    <text evidence="6">The sequence shown here is derived from an EMBL/GenBank/DDBJ whole genome shotgun (WGS) entry which is preliminary data.</text>
</comment>
<dbReference type="PROSITE" id="PS01167">
    <property type="entry name" value="RIBOSOMAL_L17"/>
    <property type="match status" value="1"/>
</dbReference>
<dbReference type="AlphaFoldDB" id="A0A2J0Q7B4"/>
<reference evidence="6 7" key="1">
    <citation type="submission" date="2017-09" db="EMBL/GenBank/DDBJ databases">
        <title>Depth-based differentiation of microbial function through sediment-hosted aquifers and enrichment of novel symbionts in the deep terrestrial subsurface.</title>
        <authorList>
            <person name="Probst A.J."/>
            <person name="Ladd B."/>
            <person name="Jarett J.K."/>
            <person name="Geller-Mcgrath D.E."/>
            <person name="Sieber C.M."/>
            <person name="Emerson J.B."/>
            <person name="Anantharaman K."/>
            <person name="Thomas B.C."/>
            <person name="Malmstrom R."/>
            <person name="Stieglmeier M."/>
            <person name="Klingl A."/>
            <person name="Woyke T."/>
            <person name="Ryan C.M."/>
            <person name="Banfield J.F."/>
        </authorList>
    </citation>
    <scope>NUCLEOTIDE SEQUENCE [LARGE SCALE GENOMIC DNA]</scope>
    <source>
        <strain evidence="6">CG10_big_fil_rev_8_21_14_0_10_36_16</strain>
    </source>
</reference>
<gene>
    <name evidence="4" type="primary">rplQ</name>
    <name evidence="6" type="ORF">COV29_01640</name>
</gene>
<dbReference type="InterPro" id="IPR047859">
    <property type="entry name" value="Ribosomal_bL17_CS"/>
</dbReference>
<evidence type="ECO:0000256" key="2">
    <source>
        <dbReference type="ARBA" id="ARBA00022980"/>
    </source>
</evidence>
<accession>A0A2J0Q7B4</accession>
<dbReference type="InterPro" id="IPR000456">
    <property type="entry name" value="Ribosomal_bL17"/>
</dbReference>
<evidence type="ECO:0000313" key="6">
    <source>
        <dbReference type="EMBL" id="PJE50962.1"/>
    </source>
</evidence>
<dbReference type="HAMAP" id="MF_01368">
    <property type="entry name" value="Ribosomal_bL17"/>
    <property type="match status" value="1"/>
</dbReference>
<evidence type="ECO:0000256" key="1">
    <source>
        <dbReference type="ARBA" id="ARBA00008777"/>
    </source>
</evidence>
<dbReference type="GO" id="GO:0006412">
    <property type="term" value="P:translation"/>
    <property type="evidence" value="ECO:0007669"/>
    <property type="project" value="UniProtKB-UniRule"/>
</dbReference>
<evidence type="ECO:0000256" key="4">
    <source>
        <dbReference type="HAMAP-Rule" id="MF_01368"/>
    </source>
</evidence>
<keyword evidence="3 4" id="KW-0687">Ribonucleoprotein</keyword>
<evidence type="ECO:0000256" key="5">
    <source>
        <dbReference type="RuleBase" id="RU000660"/>
    </source>
</evidence>
<organism evidence="6 7">
    <name type="scientific">Candidatus Yanofskybacteria bacterium CG10_big_fil_rev_8_21_14_0_10_36_16</name>
    <dbReference type="NCBI Taxonomy" id="1975096"/>
    <lineage>
        <taxon>Bacteria</taxon>
        <taxon>Candidatus Yanofskyibacteriota</taxon>
    </lineage>
</organism>
<keyword evidence="2 4" id="KW-0689">Ribosomal protein</keyword>
<dbReference type="Pfam" id="PF01196">
    <property type="entry name" value="Ribosomal_L17"/>
    <property type="match status" value="1"/>
</dbReference>
<dbReference type="InterPro" id="IPR036373">
    <property type="entry name" value="Ribosomal_bL17_sf"/>
</dbReference>
<protein>
    <recommendedName>
        <fullName evidence="4">Large ribosomal subunit protein bL17</fullName>
    </recommendedName>
</protein>
<dbReference type="Proteomes" id="UP000228496">
    <property type="component" value="Unassembled WGS sequence"/>
</dbReference>
<evidence type="ECO:0000313" key="7">
    <source>
        <dbReference type="Proteomes" id="UP000228496"/>
    </source>
</evidence>
<dbReference type="GO" id="GO:0022625">
    <property type="term" value="C:cytosolic large ribosomal subunit"/>
    <property type="evidence" value="ECO:0007669"/>
    <property type="project" value="TreeGrafter"/>
</dbReference>
<dbReference type="EMBL" id="PCXQ01000004">
    <property type="protein sequence ID" value="PJE50962.1"/>
    <property type="molecule type" value="Genomic_DNA"/>
</dbReference>
<dbReference type="Gene3D" id="3.90.1030.10">
    <property type="entry name" value="Ribosomal protein L17"/>
    <property type="match status" value="1"/>
</dbReference>